<feature type="domain" description="AB hydrolase-1" evidence="1">
    <location>
        <begin position="26"/>
        <end position="141"/>
    </location>
</feature>
<dbReference type="EMBL" id="NIPR01000005">
    <property type="protein sequence ID" value="PMD73019.1"/>
    <property type="molecule type" value="Genomic_DNA"/>
</dbReference>
<evidence type="ECO:0000313" key="2">
    <source>
        <dbReference type="EMBL" id="PMD73019.1"/>
    </source>
</evidence>
<keyword evidence="3" id="KW-1185">Reference proteome</keyword>
<dbReference type="PRINTS" id="PR00111">
    <property type="entry name" value="ABHYDROLASE"/>
</dbReference>
<accession>A0A2N7AW91</accession>
<dbReference type="InterPro" id="IPR000073">
    <property type="entry name" value="AB_hydrolase_1"/>
</dbReference>
<protein>
    <submittedName>
        <fullName evidence="2">Alpha/beta hydrolase</fullName>
    </submittedName>
</protein>
<dbReference type="PANTHER" id="PTHR43265:SF1">
    <property type="entry name" value="ESTERASE ESTD"/>
    <property type="match status" value="1"/>
</dbReference>
<dbReference type="Proteomes" id="UP000235649">
    <property type="component" value="Unassembled WGS sequence"/>
</dbReference>
<dbReference type="OrthoDB" id="9780269at2"/>
<dbReference type="Gene3D" id="3.40.50.1820">
    <property type="entry name" value="alpha/beta hydrolase"/>
    <property type="match status" value="1"/>
</dbReference>
<comment type="caution">
    <text evidence="2">The sequence shown here is derived from an EMBL/GenBank/DDBJ whole genome shotgun (WGS) entry which is preliminary data.</text>
</comment>
<name>A0A2N7AW91_9LACO</name>
<evidence type="ECO:0000259" key="1">
    <source>
        <dbReference type="Pfam" id="PF00561"/>
    </source>
</evidence>
<dbReference type="PANTHER" id="PTHR43265">
    <property type="entry name" value="ESTERASE ESTD"/>
    <property type="match status" value="1"/>
</dbReference>
<dbReference type="SUPFAM" id="SSF53474">
    <property type="entry name" value="alpha/beta-Hydrolases"/>
    <property type="match status" value="1"/>
</dbReference>
<dbReference type="GO" id="GO:0052689">
    <property type="term" value="F:carboxylic ester hydrolase activity"/>
    <property type="evidence" value="ECO:0007669"/>
    <property type="project" value="TreeGrafter"/>
</dbReference>
<dbReference type="InterPro" id="IPR029058">
    <property type="entry name" value="AB_hydrolase_fold"/>
</dbReference>
<organism evidence="2 3">
    <name type="scientific">Companilactobacillus nuruki</name>
    <dbReference type="NCBI Taxonomy" id="1993540"/>
    <lineage>
        <taxon>Bacteria</taxon>
        <taxon>Bacillati</taxon>
        <taxon>Bacillota</taxon>
        <taxon>Bacilli</taxon>
        <taxon>Lactobacillales</taxon>
        <taxon>Lactobacillaceae</taxon>
        <taxon>Companilactobacillus</taxon>
    </lineage>
</organism>
<sequence length="249" mass="27656">MNVEIKRDGLTLRGTFIKPSTAEFDLVILMHGFTSNRGINPDQLLYQLSKNLENKGLATLRFDFNGHGESDGDFEDMTVLNEIADGKAILDYGRQISGVRKVYLLGHSQGGVVASMLAGYYPDKVDKLVLLAPAATLKDDALKGNTQGFIYDPQNIPDKLPIKKGLTLGGFYLRTAQTLPIYEIAKKYQGPVCLLHGLEDRVVNNIASKRYDAIYNNDQLHLLKDADHGFELADSRQEALNIVTSFMMM</sequence>
<dbReference type="InterPro" id="IPR053145">
    <property type="entry name" value="AB_hydrolase_Est10"/>
</dbReference>
<gene>
    <name evidence="2" type="ORF">CBP76_02470</name>
</gene>
<dbReference type="RefSeq" id="WP_102195351.1">
    <property type="nucleotide sequence ID" value="NZ_NIPR01000005.1"/>
</dbReference>
<proteinExistence type="predicted"/>
<evidence type="ECO:0000313" key="3">
    <source>
        <dbReference type="Proteomes" id="UP000235649"/>
    </source>
</evidence>
<keyword evidence="2" id="KW-0378">Hydrolase</keyword>
<dbReference type="Pfam" id="PF00561">
    <property type="entry name" value="Abhydrolase_1"/>
    <property type="match status" value="1"/>
</dbReference>
<reference evidence="2 3" key="1">
    <citation type="submission" date="2017-05" db="EMBL/GenBank/DDBJ databases">
        <title>Lactobacillus nurukis nov., sp. nov., isolated from nuruk.</title>
        <authorList>
            <person name="Kim S.-J."/>
        </authorList>
    </citation>
    <scope>NUCLEOTIDE SEQUENCE [LARGE SCALE GENOMIC DNA]</scope>
    <source>
        <strain evidence="2 3">SYF10-1a</strain>
    </source>
</reference>
<dbReference type="AlphaFoldDB" id="A0A2N7AW91"/>